<dbReference type="InterPro" id="IPR020901">
    <property type="entry name" value="Prtase_inh_Kunz-CS"/>
</dbReference>
<dbReference type="CDD" id="cd00109">
    <property type="entry name" value="Kunitz-type"/>
    <property type="match status" value="1"/>
</dbReference>
<dbReference type="SMART" id="SM00131">
    <property type="entry name" value="KU"/>
    <property type="match status" value="1"/>
</dbReference>
<accession>A0A915HF50</accession>
<evidence type="ECO:0000256" key="3">
    <source>
        <dbReference type="ARBA" id="ARBA00023157"/>
    </source>
</evidence>
<evidence type="ECO:0000259" key="4">
    <source>
        <dbReference type="PROSITE" id="PS50279"/>
    </source>
</evidence>
<keyword evidence="3" id="KW-1015">Disulfide bond</keyword>
<dbReference type="PANTHER" id="PTHR10083">
    <property type="entry name" value="KUNITZ-TYPE PROTEASE INHIBITOR-RELATED"/>
    <property type="match status" value="1"/>
</dbReference>
<dbReference type="PROSITE" id="PS50279">
    <property type="entry name" value="BPTI_KUNITZ_2"/>
    <property type="match status" value="1"/>
</dbReference>
<sequence>MHFVVIDAQSSPAAICNLPPTLGPCRGHINRYYYNPKERECLIFVYGGCPGNANMFETKEKCKKTCEKLF</sequence>
<keyword evidence="1" id="KW-0646">Protease inhibitor</keyword>
<reference evidence="6" key="1">
    <citation type="submission" date="2022-11" db="UniProtKB">
        <authorList>
            <consortium name="WormBaseParasite"/>
        </authorList>
    </citation>
    <scope>IDENTIFICATION</scope>
</reference>
<dbReference type="PRINTS" id="PR00759">
    <property type="entry name" value="BASICPTASE"/>
</dbReference>
<dbReference type="PROSITE" id="PS00280">
    <property type="entry name" value="BPTI_KUNITZ_1"/>
    <property type="match status" value="1"/>
</dbReference>
<name>A0A915HF50_ROMCU</name>
<keyword evidence="5" id="KW-1185">Reference proteome</keyword>
<dbReference type="InterPro" id="IPR036880">
    <property type="entry name" value="Kunitz_BPTI_sf"/>
</dbReference>
<evidence type="ECO:0000313" key="5">
    <source>
        <dbReference type="Proteomes" id="UP000887565"/>
    </source>
</evidence>
<dbReference type="GO" id="GO:0005615">
    <property type="term" value="C:extracellular space"/>
    <property type="evidence" value="ECO:0007669"/>
    <property type="project" value="TreeGrafter"/>
</dbReference>
<evidence type="ECO:0000256" key="2">
    <source>
        <dbReference type="ARBA" id="ARBA00022900"/>
    </source>
</evidence>
<dbReference type="FunFam" id="4.10.410.10:FF:000040">
    <property type="entry name" value="Serine protease inhibitor, putative"/>
    <property type="match status" value="1"/>
</dbReference>
<dbReference type="Gene3D" id="4.10.410.10">
    <property type="entry name" value="Pancreatic trypsin inhibitor Kunitz domain"/>
    <property type="match status" value="1"/>
</dbReference>
<organism evidence="5 6">
    <name type="scientific">Romanomermis culicivorax</name>
    <name type="common">Nematode worm</name>
    <dbReference type="NCBI Taxonomy" id="13658"/>
    <lineage>
        <taxon>Eukaryota</taxon>
        <taxon>Metazoa</taxon>
        <taxon>Ecdysozoa</taxon>
        <taxon>Nematoda</taxon>
        <taxon>Enoplea</taxon>
        <taxon>Dorylaimia</taxon>
        <taxon>Mermithida</taxon>
        <taxon>Mermithoidea</taxon>
        <taxon>Mermithidae</taxon>
        <taxon>Romanomermis</taxon>
    </lineage>
</organism>
<proteinExistence type="predicted"/>
<dbReference type="WBParaSite" id="nRc.2.0.1.t00007-RA">
    <property type="protein sequence ID" value="nRc.2.0.1.t00007-RA"/>
    <property type="gene ID" value="nRc.2.0.1.g00007"/>
</dbReference>
<evidence type="ECO:0000313" key="6">
    <source>
        <dbReference type="WBParaSite" id="nRc.2.0.1.t00007-RA"/>
    </source>
</evidence>
<keyword evidence="2" id="KW-0722">Serine protease inhibitor</keyword>
<dbReference type="OMA" id="PEYGSCH"/>
<dbReference type="InterPro" id="IPR050098">
    <property type="entry name" value="TFPI/VKTCI-like"/>
</dbReference>
<dbReference type="Pfam" id="PF00014">
    <property type="entry name" value="Kunitz_BPTI"/>
    <property type="match status" value="1"/>
</dbReference>
<dbReference type="SUPFAM" id="SSF57362">
    <property type="entry name" value="BPTI-like"/>
    <property type="match status" value="1"/>
</dbReference>
<dbReference type="Proteomes" id="UP000887565">
    <property type="component" value="Unplaced"/>
</dbReference>
<evidence type="ECO:0000256" key="1">
    <source>
        <dbReference type="ARBA" id="ARBA00022690"/>
    </source>
</evidence>
<dbReference type="GO" id="GO:0004867">
    <property type="term" value="F:serine-type endopeptidase inhibitor activity"/>
    <property type="evidence" value="ECO:0007669"/>
    <property type="project" value="UniProtKB-KW"/>
</dbReference>
<dbReference type="PANTHER" id="PTHR10083:SF374">
    <property type="entry name" value="BPTI_KUNITZ INHIBITOR DOMAIN-CONTAINING PROTEIN"/>
    <property type="match status" value="1"/>
</dbReference>
<dbReference type="AlphaFoldDB" id="A0A915HF50"/>
<protein>
    <submittedName>
        <fullName evidence="6">BPTI/Kunitz inhibitor domain-containing protein</fullName>
    </submittedName>
</protein>
<feature type="domain" description="BPTI/Kunitz inhibitor" evidence="4">
    <location>
        <begin position="16"/>
        <end position="66"/>
    </location>
</feature>
<dbReference type="InterPro" id="IPR002223">
    <property type="entry name" value="Kunitz_BPTI"/>
</dbReference>